<proteinExistence type="predicted"/>
<evidence type="ECO:0000313" key="2">
    <source>
        <dbReference type="EMBL" id="SNR16926.1"/>
    </source>
</evidence>
<dbReference type="SUPFAM" id="SSF160719">
    <property type="entry name" value="gpW/gp25-like"/>
    <property type="match status" value="1"/>
</dbReference>
<reference evidence="2 3" key="1">
    <citation type="submission" date="2017-07" db="EMBL/GenBank/DDBJ databases">
        <authorList>
            <person name="Sun Z.S."/>
            <person name="Albrecht U."/>
            <person name="Echele G."/>
            <person name="Lee C.C."/>
        </authorList>
    </citation>
    <scope>NUCLEOTIDE SEQUENCE [LARGE SCALE GENOMIC DNA]</scope>
    <source>
        <strain evidence="3">type strain: KCTC 22618</strain>
    </source>
</reference>
<dbReference type="EMBL" id="LT899436">
    <property type="protein sequence ID" value="SNR16926.1"/>
    <property type="molecule type" value="Genomic_DNA"/>
</dbReference>
<gene>
    <name evidence="2" type="ORF">TJEJU_3275</name>
</gene>
<dbReference type="Pfam" id="PF04965">
    <property type="entry name" value="GPW_gp25"/>
    <property type="match status" value="1"/>
</dbReference>
<dbReference type="AlphaFoldDB" id="A0A238UD31"/>
<evidence type="ECO:0000313" key="3">
    <source>
        <dbReference type="Proteomes" id="UP000215214"/>
    </source>
</evidence>
<dbReference type="RefSeq" id="WP_095073818.1">
    <property type="nucleotide sequence ID" value="NZ_LT899436.1"/>
</dbReference>
<sequence length="135" mass="15402">MSNENKFLGTGWSFPPEFFDGGATVALVSGEEDIKQSLQIILSTSLKERVMHSDYGCNLRDLLFEHVTAGLISDMKNTISNAILNHEPRIEVENISVELRDATNGILDIHINYKVRMTNNRFNYVFPFYINEVFN</sequence>
<dbReference type="OrthoDB" id="9802846at2"/>
<accession>A0A238UD31</accession>
<organism evidence="2 3">
    <name type="scientific">Tenacibaculum jejuense</name>
    <dbReference type="NCBI Taxonomy" id="584609"/>
    <lineage>
        <taxon>Bacteria</taxon>
        <taxon>Pseudomonadati</taxon>
        <taxon>Bacteroidota</taxon>
        <taxon>Flavobacteriia</taxon>
        <taxon>Flavobacteriales</taxon>
        <taxon>Flavobacteriaceae</taxon>
        <taxon>Tenacibaculum</taxon>
    </lineage>
</organism>
<name>A0A238UD31_9FLAO</name>
<dbReference type="Proteomes" id="UP000215214">
    <property type="component" value="Chromosome TJEJU"/>
</dbReference>
<feature type="domain" description="IraD/Gp25-like" evidence="1">
    <location>
        <begin position="29"/>
        <end position="119"/>
    </location>
</feature>
<evidence type="ECO:0000259" key="1">
    <source>
        <dbReference type="Pfam" id="PF04965"/>
    </source>
</evidence>
<dbReference type="Gene3D" id="3.10.450.40">
    <property type="match status" value="1"/>
</dbReference>
<dbReference type="InterPro" id="IPR007048">
    <property type="entry name" value="IraD/Gp25-like"/>
</dbReference>
<protein>
    <submittedName>
        <fullName evidence="2">Phage baseplate assembly protein W</fullName>
    </submittedName>
</protein>
<keyword evidence="3" id="KW-1185">Reference proteome</keyword>
<dbReference type="KEGG" id="tje:TJEJU_3275"/>